<dbReference type="Proteomes" id="UP000217265">
    <property type="component" value="Chromosome"/>
</dbReference>
<dbReference type="KEGG" id="vbh:CMV30_09535"/>
<evidence type="ECO:0000313" key="3">
    <source>
        <dbReference type="Proteomes" id="UP000217265"/>
    </source>
</evidence>
<gene>
    <name evidence="2" type="ORF">CMV30_09535</name>
</gene>
<feature type="region of interest" description="Disordered" evidence="1">
    <location>
        <begin position="1"/>
        <end position="50"/>
    </location>
</feature>
<keyword evidence="3" id="KW-1185">Reference proteome</keyword>
<evidence type="ECO:0000256" key="1">
    <source>
        <dbReference type="SAM" id="MobiDB-lite"/>
    </source>
</evidence>
<accession>A0A290Q7D5</accession>
<evidence type="ECO:0000313" key="2">
    <source>
        <dbReference type="EMBL" id="ATC64177.1"/>
    </source>
</evidence>
<proteinExistence type="predicted"/>
<protein>
    <submittedName>
        <fullName evidence="2">Uncharacterized protein</fullName>
    </submittedName>
</protein>
<organism evidence="2 3">
    <name type="scientific">Nibricoccus aquaticus</name>
    <dbReference type="NCBI Taxonomy" id="2576891"/>
    <lineage>
        <taxon>Bacteria</taxon>
        <taxon>Pseudomonadati</taxon>
        <taxon>Verrucomicrobiota</taxon>
        <taxon>Opitutia</taxon>
        <taxon>Opitutales</taxon>
        <taxon>Opitutaceae</taxon>
        <taxon>Nibricoccus</taxon>
    </lineage>
</organism>
<name>A0A290Q7D5_9BACT</name>
<sequence length="100" mass="10573">MNSSRCAKLDASRKNTGKKSFDASPPSGVSSRLTRPCRSAASSNPSMRPSTCWIFCASNAVASSSAICRDCRLSNAPKSPIAPSTTADIPSKISVRNDHR</sequence>
<feature type="compositionally biased region" description="Polar residues" evidence="1">
    <location>
        <begin position="40"/>
        <end position="49"/>
    </location>
</feature>
<dbReference type="AlphaFoldDB" id="A0A290Q7D5"/>
<dbReference type="EMBL" id="CP023344">
    <property type="protein sequence ID" value="ATC64177.1"/>
    <property type="molecule type" value="Genomic_DNA"/>
</dbReference>
<reference evidence="2 3" key="1">
    <citation type="submission" date="2017-09" db="EMBL/GenBank/DDBJ databases">
        <title>Complete genome sequence of Verrucomicrobial strain HZ-65, isolated from freshwater.</title>
        <authorList>
            <person name="Choi A."/>
        </authorList>
    </citation>
    <scope>NUCLEOTIDE SEQUENCE [LARGE SCALE GENOMIC DNA]</scope>
    <source>
        <strain evidence="2 3">HZ-65</strain>
    </source>
</reference>
<feature type="region of interest" description="Disordered" evidence="1">
    <location>
        <begin position="75"/>
        <end position="100"/>
    </location>
</feature>